<dbReference type="Gene3D" id="3.30.40.10">
    <property type="entry name" value="Zinc/RING finger domain, C3HC4 (zinc finger)"/>
    <property type="match status" value="1"/>
</dbReference>
<keyword evidence="3 11" id="KW-0479">Metal-binding</keyword>
<evidence type="ECO:0000313" key="14">
    <source>
        <dbReference type="EMBL" id="KAF9957864.1"/>
    </source>
</evidence>
<evidence type="ECO:0000256" key="2">
    <source>
        <dbReference type="ARBA" id="ARBA00006092"/>
    </source>
</evidence>
<evidence type="ECO:0000259" key="13">
    <source>
        <dbReference type="PROSITE" id="PS50234"/>
    </source>
</evidence>
<protein>
    <recommendedName>
        <fullName evidence="11">General transcription and DNA repair factor IIH</fullName>
    </recommendedName>
</protein>
<evidence type="ECO:0000256" key="8">
    <source>
        <dbReference type="ARBA" id="ARBA00023163"/>
    </source>
</evidence>
<evidence type="ECO:0000256" key="3">
    <source>
        <dbReference type="ARBA" id="ARBA00022723"/>
    </source>
</evidence>
<dbReference type="Pfam" id="PF04056">
    <property type="entry name" value="Ssl1"/>
    <property type="match status" value="1"/>
</dbReference>
<keyword evidence="6 11" id="KW-0862">Zinc</keyword>
<dbReference type="GO" id="GO:0008270">
    <property type="term" value="F:zinc ion binding"/>
    <property type="evidence" value="ECO:0007669"/>
    <property type="project" value="UniProtKB-UniRule"/>
</dbReference>
<proteinExistence type="inferred from homology"/>
<keyword evidence="7 11" id="KW-0805">Transcription regulation</keyword>
<evidence type="ECO:0000256" key="7">
    <source>
        <dbReference type="ARBA" id="ARBA00023015"/>
    </source>
</evidence>
<dbReference type="PANTHER" id="PTHR12695:SF2">
    <property type="entry name" value="GENERAL TRANSCRIPTION FACTOR IIH SUBUNIT 2-RELATED"/>
    <property type="match status" value="1"/>
</dbReference>
<dbReference type="CDD" id="cd01453">
    <property type="entry name" value="vWA_transcription_factor_IIH_type"/>
    <property type="match status" value="1"/>
</dbReference>
<dbReference type="InterPro" id="IPR046349">
    <property type="entry name" value="C1-like_sf"/>
</dbReference>
<dbReference type="PROSITE" id="PS50234">
    <property type="entry name" value="VWFA"/>
    <property type="match status" value="1"/>
</dbReference>
<dbReference type="GO" id="GO:0006289">
    <property type="term" value="P:nucleotide-excision repair"/>
    <property type="evidence" value="ECO:0007669"/>
    <property type="project" value="UniProtKB-UniRule"/>
</dbReference>
<evidence type="ECO:0000256" key="10">
    <source>
        <dbReference type="ARBA" id="ARBA00023242"/>
    </source>
</evidence>
<evidence type="ECO:0000256" key="9">
    <source>
        <dbReference type="ARBA" id="ARBA00023204"/>
    </source>
</evidence>
<dbReference type="SMART" id="SM00327">
    <property type="entry name" value="VWA"/>
    <property type="match status" value="1"/>
</dbReference>
<gene>
    <name evidence="14" type="ORF">BGZ65_001827</name>
</gene>
<dbReference type="NCBIfam" id="TIGR00622">
    <property type="entry name" value="ssl1"/>
    <property type="match status" value="1"/>
</dbReference>
<comment type="subcellular location">
    <subcellularLocation>
        <location evidence="1 11">Nucleus</location>
    </subcellularLocation>
</comment>
<dbReference type="InterPro" id="IPR007198">
    <property type="entry name" value="Ssl1-like"/>
</dbReference>
<keyword evidence="9" id="KW-0234">DNA repair</keyword>
<keyword evidence="4" id="KW-0227">DNA damage</keyword>
<name>A0A9P6LZU1_9FUNG</name>
<sequence length="470" mass="51816">MATIGRRQVNDDDDIIDVDDSSLLNNQAGYAWEEEYKRSWDVLQEDEHGSLAGVVNSLQQAAKRKRQLRDTDPIQRGIIRHLFIIIDLSKAMQEKDFRPSRLSLTFTYLEAFVAEYFDQNPISQIGLIGTKDGLAEKLTDLSGNPTEHIRALKMKKFQETGGEPSLQNALELARSSLIHVPAHGSREILVIIGSLTTTDPGNIHDTIAQLVQDNIRASVIALAAEVQVLKFLSTQTKGTFGVAMNEGHYRDLLFEVIPPTAITTTKASSNLVQMGFPARSNDSAATLCACHGKLTLGGYICPRCNSKLCDIPTECDICTLTLVSSPLLARSYHHLFPVENFIEVAWKDAAVTTACFSCLKAFLGPHKISHQHQATTDAGRYQCKLCEKTFCADCDVFIHDVLHNCPGCLSQPRRKTNGVLNAKKSASSRAANALEDELFGEIDDDSDLNDALVKNLEEQEISASRPECVQ</sequence>
<evidence type="ECO:0000256" key="1">
    <source>
        <dbReference type="ARBA" id="ARBA00004123"/>
    </source>
</evidence>
<evidence type="ECO:0000256" key="4">
    <source>
        <dbReference type="ARBA" id="ARBA00022763"/>
    </source>
</evidence>
<dbReference type="GO" id="GO:0000439">
    <property type="term" value="C:transcription factor TFIIH core complex"/>
    <property type="evidence" value="ECO:0007669"/>
    <property type="project" value="UniProtKB-UniRule"/>
</dbReference>
<dbReference type="OrthoDB" id="284275at2759"/>
<dbReference type="Proteomes" id="UP000749646">
    <property type="component" value="Unassembled WGS sequence"/>
</dbReference>
<dbReference type="SMART" id="SM01047">
    <property type="entry name" value="C1_4"/>
    <property type="match status" value="1"/>
</dbReference>
<dbReference type="Pfam" id="PF07975">
    <property type="entry name" value="C1_4"/>
    <property type="match status" value="1"/>
</dbReference>
<dbReference type="PANTHER" id="PTHR12695">
    <property type="entry name" value="GENERAL TRANSCRIPTION FACTOR IIH SUBUNIT 2"/>
    <property type="match status" value="1"/>
</dbReference>
<reference evidence="14" key="1">
    <citation type="journal article" date="2020" name="Fungal Divers.">
        <title>Resolving the Mortierellaceae phylogeny through synthesis of multi-gene phylogenetics and phylogenomics.</title>
        <authorList>
            <person name="Vandepol N."/>
            <person name="Liber J."/>
            <person name="Desiro A."/>
            <person name="Na H."/>
            <person name="Kennedy M."/>
            <person name="Barry K."/>
            <person name="Grigoriev I.V."/>
            <person name="Miller A.N."/>
            <person name="O'Donnell K."/>
            <person name="Stajich J.E."/>
            <person name="Bonito G."/>
        </authorList>
    </citation>
    <scope>NUCLEOTIDE SEQUENCE</scope>
    <source>
        <strain evidence="14">MES-2147</strain>
    </source>
</reference>
<dbReference type="PIRSF" id="PIRSF015919">
    <property type="entry name" value="TFIIH_SSL1"/>
    <property type="match status" value="1"/>
</dbReference>
<comment type="similarity">
    <text evidence="2 11">Belongs to the GTF2H2 family.</text>
</comment>
<feature type="zinc finger region" description="C4-type" evidence="12">
    <location>
        <begin position="301"/>
        <end position="318"/>
    </location>
</feature>
<evidence type="ECO:0000256" key="5">
    <source>
        <dbReference type="ARBA" id="ARBA00022771"/>
    </source>
</evidence>
<evidence type="ECO:0000313" key="15">
    <source>
        <dbReference type="Proteomes" id="UP000749646"/>
    </source>
</evidence>
<evidence type="ECO:0000256" key="6">
    <source>
        <dbReference type="ARBA" id="ARBA00022833"/>
    </source>
</evidence>
<dbReference type="Gene3D" id="3.40.50.410">
    <property type="entry name" value="von Willebrand factor, type A domain"/>
    <property type="match status" value="1"/>
</dbReference>
<dbReference type="InterPro" id="IPR013083">
    <property type="entry name" value="Znf_RING/FYVE/PHD"/>
</dbReference>
<dbReference type="SUPFAM" id="SSF53300">
    <property type="entry name" value="vWA-like"/>
    <property type="match status" value="1"/>
</dbReference>
<dbReference type="InterPro" id="IPR002035">
    <property type="entry name" value="VWF_A"/>
</dbReference>
<organism evidence="14 15">
    <name type="scientific">Modicella reniformis</name>
    <dbReference type="NCBI Taxonomy" id="1440133"/>
    <lineage>
        <taxon>Eukaryota</taxon>
        <taxon>Fungi</taxon>
        <taxon>Fungi incertae sedis</taxon>
        <taxon>Mucoromycota</taxon>
        <taxon>Mortierellomycotina</taxon>
        <taxon>Mortierellomycetes</taxon>
        <taxon>Mortierellales</taxon>
        <taxon>Mortierellaceae</taxon>
        <taxon>Modicella</taxon>
    </lineage>
</organism>
<comment type="function">
    <text evidence="11">Component of the general transcription and DNA repair factor IIH (TFIIH) core complex, which is involved in general and transcription-coupled nucleotide excision repair (NER) of damaged DNA and, when complexed to TFIIK, in RNA transcription by RNA polymerase II.</text>
</comment>
<keyword evidence="5" id="KW-0863">Zinc-finger</keyword>
<dbReference type="PROSITE" id="PS00028">
    <property type="entry name" value="ZINC_FINGER_C2H2_1"/>
    <property type="match status" value="1"/>
</dbReference>
<dbReference type="GO" id="GO:0005675">
    <property type="term" value="C:transcription factor TFIIH holo complex"/>
    <property type="evidence" value="ECO:0007669"/>
    <property type="project" value="UniProtKB-UniRule"/>
</dbReference>
<dbReference type="GO" id="GO:0006357">
    <property type="term" value="P:regulation of transcription by RNA polymerase II"/>
    <property type="evidence" value="ECO:0007669"/>
    <property type="project" value="UniProtKB-UniRule"/>
</dbReference>
<dbReference type="SUPFAM" id="SSF57889">
    <property type="entry name" value="Cysteine-rich domain"/>
    <property type="match status" value="1"/>
</dbReference>
<keyword evidence="15" id="KW-1185">Reference proteome</keyword>
<dbReference type="InterPro" id="IPR013087">
    <property type="entry name" value="Znf_C2H2_type"/>
</dbReference>
<dbReference type="EMBL" id="JAAAHW010006599">
    <property type="protein sequence ID" value="KAF9957864.1"/>
    <property type="molecule type" value="Genomic_DNA"/>
</dbReference>
<dbReference type="InterPro" id="IPR036465">
    <property type="entry name" value="vWFA_dom_sf"/>
</dbReference>
<dbReference type="AlphaFoldDB" id="A0A9P6LZU1"/>
<comment type="caution">
    <text evidence="14">The sequence shown here is derived from an EMBL/GenBank/DDBJ whole genome shotgun (WGS) entry which is preliminary data.</text>
</comment>
<evidence type="ECO:0000256" key="12">
    <source>
        <dbReference type="PIRSR" id="PIRSR015919-1"/>
    </source>
</evidence>
<dbReference type="InterPro" id="IPR004595">
    <property type="entry name" value="TFIIH_C1-like_dom"/>
</dbReference>
<dbReference type="InterPro" id="IPR012170">
    <property type="entry name" value="TFIIH_SSL1/p44"/>
</dbReference>
<dbReference type="GO" id="GO:0006351">
    <property type="term" value="P:DNA-templated transcription"/>
    <property type="evidence" value="ECO:0007669"/>
    <property type="project" value="InterPro"/>
</dbReference>
<keyword evidence="8 11" id="KW-0804">Transcription</keyword>
<keyword evidence="10 11" id="KW-0539">Nucleus</keyword>
<dbReference type="FunFam" id="3.40.50.410:FF:000015">
    <property type="entry name" value="General transcription factor IIH subunit 2"/>
    <property type="match status" value="1"/>
</dbReference>
<accession>A0A9P6LZU1</accession>
<evidence type="ECO:0000256" key="11">
    <source>
        <dbReference type="PIRNR" id="PIRNR015919"/>
    </source>
</evidence>
<feature type="domain" description="VWFA" evidence="13">
    <location>
        <begin position="81"/>
        <end position="257"/>
    </location>
</feature>